<feature type="transmembrane region" description="Helical" evidence="2">
    <location>
        <begin position="30"/>
        <end position="47"/>
    </location>
</feature>
<protein>
    <submittedName>
        <fullName evidence="3">Uncharacterized protein</fullName>
    </submittedName>
</protein>
<organism evidence="3">
    <name type="scientific">Pediastrum angulosum</name>
    <dbReference type="NCBI Taxonomy" id="271408"/>
    <lineage>
        <taxon>Eukaryota</taxon>
        <taxon>Viridiplantae</taxon>
        <taxon>Chlorophyta</taxon>
        <taxon>core chlorophytes</taxon>
        <taxon>Chlorophyceae</taxon>
        <taxon>CS clade</taxon>
        <taxon>Sphaeropleales</taxon>
        <taxon>Hydrodictyaceae</taxon>
        <taxon>Pediastrum</taxon>
    </lineage>
</organism>
<keyword evidence="3" id="KW-0150">Chloroplast</keyword>
<proteinExistence type="predicted"/>
<keyword evidence="2" id="KW-0472">Membrane</keyword>
<reference evidence="3" key="1">
    <citation type="journal article" date="2018" name="Am. J. Bot.">
        <title>Organellar phylogenomics inform systematics in the green algal family Hydrodictyaceae (Chlorophyceae) and provide clues to the complex evolutionary history of plastid genomes in the green algal tree of life.</title>
        <authorList>
            <person name="McManus H.A."/>
            <person name="Fucikova K."/>
            <person name="Lewis P.O."/>
            <person name="Lewis L.A."/>
            <person name="Karol K.G."/>
        </authorList>
    </citation>
    <scope>NUCLEOTIDE SEQUENCE</scope>
</reference>
<feature type="compositionally biased region" description="Basic and acidic residues" evidence="1">
    <location>
        <begin position="10"/>
        <end position="25"/>
    </location>
</feature>
<feature type="transmembrane region" description="Helical" evidence="2">
    <location>
        <begin position="59"/>
        <end position="78"/>
    </location>
</feature>
<dbReference type="EMBL" id="MF276977">
    <property type="protein sequence ID" value="AWI68152.1"/>
    <property type="molecule type" value="Genomic_DNA"/>
</dbReference>
<dbReference type="AlphaFoldDB" id="A0A2U8GHI8"/>
<evidence type="ECO:0000256" key="1">
    <source>
        <dbReference type="SAM" id="MobiDB-lite"/>
    </source>
</evidence>
<keyword evidence="3" id="KW-0934">Plastid</keyword>
<feature type="region of interest" description="Disordered" evidence="1">
    <location>
        <begin position="1"/>
        <end position="25"/>
    </location>
</feature>
<dbReference type="RefSeq" id="YP_009491958.1">
    <property type="nucleotide sequence ID" value="NC_037919.1"/>
</dbReference>
<geneLocation type="chloroplast" evidence="3"/>
<evidence type="ECO:0000313" key="3">
    <source>
        <dbReference type="EMBL" id="AWI68152.1"/>
    </source>
</evidence>
<sequence length="141" mass="16274">MRNRSGRQSTDAKKKKERKKYADPSDQKKGFNINFIALDSLVGKFVLELKIPNFEDCRSFAVGALAFCSCFFFFASSAKPRNQRRKSEALACSFCFGIFDSKIRRFQTSKIPKEEEKEEGTTKINDINLYCIYLIVKEIIQ</sequence>
<keyword evidence="2" id="KW-0812">Transmembrane</keyword>
<dbReference type="GeneID" id="36951581"/>
<keyword evidence="2" id="KW-1133">Transmembrane helix</keyword>
<evidence type="ECO:0000256" key="2">
    <source>
        <dbReference type="SAM" id="Phobius"/>
    </source>
</evidence>
<name>A0A2U8GHI8_9CHLO</name>
<accession>A0A2U8GHI8</accession>